<dbReference type="Gene3D" id="1.10.10.10">
    <property type="entry name" value="Winged helix-like DNA-binding domain superfamily/Winged helix DNA-binding domain"/>
    <property type="match status" value="1"/>
</dbReference>
<dbReference type="SUPFAM" id="SSF48452">
    <property type="entry name" value="TPR-like"/>
    <property type="match status" value="1"/>
</dbReference>
<comment type="similarity">
    <text evidence="1">Belongs to the AfsR/DnrI/RedD regulatory family.</text>
</comment>
<dbReference type="EMBL" id="JBEDNP010000006">
    <property type="protein sequence ID" value="MEQ3539666.1"/>
    <property type="molecule type" value="Genomic_DNA"/>
</dbReference>
<name>A0ABV1JUN5_9PSEU</name>
<dbReference type="Pfam" id="PF00486">
    <property type="entry name" value="Trans_reg_C"/>
    <property type="match status" value="1"/>
</dbReference>
<evidence type="ECO:0000259" key="6">
    <source>
        <dbReference type="PROSITE" id="PS51755"/>
    </source>
</evidence>
<evidence type="ECO:0000313" key="7">
    <source>
        <dbReference type="EMBL" id="MEQ3539666.1"/>
    </source>
</evidence>
<evidence type="ECO:0000256" key="3">
    <source>
        <dbReference type="ARBA" id="ARBA00023125"/>
    </source>
</evidence>
<dbReference type="Gene3D" id="1.25.40.10">
    <property type="entry name" value="Tetratricopeptide repeat domain"/>
    <property type="match status" value="1"/>
</dbReference>
<gene>
    <name evidence="7" type="ORF">WHI96_12590</name>
</gene>
<dbReference type="PANTHER" id="PTHR35807:SF1">
    <property type="entry name" value="TRANSCRIPTIONAL REGULATOR REDD"/>
    <property type="match status" value="1"/>
</dbReference>
<evidence type="ECO:0000256" key="2">
    <source>
        <dbReference type="ARBA" id="ARBA00023015"/>
    </source>
</evidence>
<dbReference type="SMART" id="SM01043">
    <property type="entry name" value="BTAD"/>
    <property type="match status" value="1"/>
</dbReference>
<comment type="caution">
    <text evidence="7">The sequence shown here is derived from an EMBL/GenBank/DDBJ whole genome shotgun (WGS) entry which is preliminary data.</text>
</comment>
<dbReference type="Pfam" id="PF03704">
    <property type="entry name" value="BTAD"/>
    <property type="match status" value="1"/>
</dbReference>
<dbReference type="CDD" id="cd15831">
    <property type="entry name" value="BTAD"/>
    <property type="match status" value="1"/>
</dbReference>
<proteinExistence type="inferred from homology"/>
<feature type="domain" description="OmpR/PhoB-type" evidence="6">
    <location>
        <begin position="1"/>
        <end position="92"/>
    </location>
</feature>
<dbReference type="InterPro" id="IPR016032">
    <property type="entry name" value="Sig_transdc_resp-reg_C-effctor"/>
</dbReference>
<feature type="DNA-binding region" description="OmpR/PhoB-type" evidence="5">
    <location>
        <begin position="1"/>
        <end position="92"/>
    </location>
</feature>
<dbReference type="SUPFAM" id="SSF46894">
    <property type="entry name" value="C-terminal effector domain of the bipartite response regulators"/>
    <property type="match status" value="1"/>
</dbReference>
<dbReference type="InterPro" id="IPR036388">
    <property type="entry name" value="WH-like_DNA-bd_sf"/>
</dbReference>
<dbReference type="InterPro" id="IPR005158">
    <property type="entry name" value="BTAD"/>
</dbReference>
<sequence>MLGPLDVVQEKGRDTHSLLPSATKKRILLAALLSRAGEVVSTTSLMDEIWDEGRPRKARAALHVYLAQVRNQLAEGDGATIETEGPGYALRLDGAGLDHREFSGLVARARAQREDGDLDGAADGLERALGLWRGPALSGLTDGPMLGVYATCLNEEYVQAVETRLEIDLVRGRHREIVAQLIRLVHDYPLRESFHRQLMIAYYRSERQAEALTCFLDLRERLQDELGVEPCRSIQQLHRAVLTADPALDEREWSVAS</sequence>
<dbReference type="Proteomes" id="UP001464923">
    <property type="component" value="Unassembled WGS sequence"/>
</dbReference>
<protein>
    <submittedName>
        <fullName evidence="7">AfsR/SARP family transcriptional regulator</fullName>
    </submittedName>
</protein>
<reference evidence="7 8" key="1">
    <citation type="submission" date="2024-03" db="EMBL/GenBank/DDBJ databases">
        <title>Draft genome sequence of Pseudonocardia tropica JCM 19149.</title>
        <authorList>
            <person name="Butdee W."/>
            <person name="Duangmal K."/>
        </authorList>
    </citation>
    <scope>NUCLEOTIDE SEQUENCE [LARGE SCALE GENOMIC DNA]</scope>
    <source>
        <strain evidence="7 8">JCM 19149</strain>
    </source>
</reference>
<keyword evidence="3 5" id="KW-0238">DNA-binding</keyword>
<organism evidence="7 8">
    <name type="scientific">Pseudonocardia tropica</name>
    <dbReference type="NCBI Taxonomy" id="681289"/>
    <lineage>
        <taxon>Bacteria</taxon>
        <taxon>Bacillati</taxon>
        <taxon>Actinomycetota</taxon>
        <taxon>Actinomycetes</taxon>
        <taxon>Pseudonocardiales</taxon>
        <taxon>Pseudonocardiaceae</taxon>
        <taxon>Pseudonocardia</taxon>
    </lineage>
</organism>
<accession>A0ABV1JUN5</accession>
<keyword evidence="8" id="KW-1185">Reference proteome</keyword>
<dbReference type="PANTHER" id="PTHR35807">
    <property type="entry name" value="TRANSCRIPTIONAL REGULATOR REDD-RELATED"/>
    <property type="match status" value="1"/>
</dbReference>
<dbReference type="PROSITE" id="PS51755">
    <property type="entry name" value="OMPR_PHOB"/>
    <property type="match status" value="1"/>
</dbReference>
<keyword evidence="2" id="KW-0805">Transcription regulation</keyword>
<dbReference type="InterPro" id="IPR051677">
    <property type="entry name" value="AfsR-DnrI-RedD_regulator"/>
</dbReference>
<evidence type="ECO:0000256" key="1">
    <source>
        <dbReference type="ARBA" id="ARBA00005820"/>
    </source>
</evidence>
<evidence type="ECO:0000313" key="8">
    <source>
        <dbReference type="Proteomes" id="UP001464923"/>
    </source>
</evidence>
<dbReference type="RefSeq" id="WP_345648902.1">
    <property type="nucleotide sequence ID" value="NZ_BAABLY010000059.1"/>
</dbReference>
<dbReference type="InterPro" id="IPR001867">
    <property type="entry name" value="OmpR/PhoB-type_DNA-bd"/>
</dbReference>
<evidence type="ECO:0000256" key="5">
    <source>
        <dbReference type="PROSITE-ProRule" id="PRU01091"/>
    </source>
</evidence>
<evidence type="ECO:0000256" key="4">
    <source>
        <dbReference type="ARBA" id="ARBA00023163"/>
    </source>
</evidence>
<keyword evidence="4" id="KW-0804">Transcription</keyword>
<dbReference type="InterPro" id="IPR011990">
    <property type="entry name" value="TPR-like_helical_dom_sf"/>
</dbReference>
<dbReference type="SMART" id="SM00862">
    <property type="entry name" value="Trans_reg_C"/>
    <property type="match status" value="1"/>
</dbReference>